<dbReference type="Gene3D" id="3.30.2350.20">
    <property type="entry name" value="TruD, catalytic domain"/>
    <property type="match status" value="2"/>
</dbReference>
<comment type="similarity">
    <text evidence="1">Belongs to the pseudouridine synthase TruD family.</text>
</comment>
<dbReference type="InterPro" id="IPR020119">
    <property type="entry name" value="PsdUridine_synth_TruD_CS"/>
</dbReference>
<dbReference type="CDD" id="cd02576">
    <property type="entry name" value="PseudoU_synth_ScPUS7"/>
    <property type="match status" value="1"/>
</dbReference>
<accession>A0A9W8ACB8</accession>
<dbReference type="AlphaFoldDB" id="A0A9W8ACB8"/>
<gene>
    <name evidence="6" type="primary">PUS7_1</name>
    <name evidence="6" type="ORF">IWQ60_002419</name>
</gene>
<feature type="compositionally biased region" description="Polar residues" evidence="4">
    <location>
        <begin position="1"/>
        <end position="10"/>
    </location>
</feature>
<dbReference type="EMBL" id="JANBPT010000091">
    <property type="protein sequence ID" value="KAJ1928045.1"/>
    <property type="molecule type" value="Genomic_DNA"/>
</dbReference>
<feature type="region of interest" description="Disordered" evidence="4">
    <location>
        <begin position="1"/>
        <end position="44"/>
    </location>
</feature>
<feature type="compositionally biased region" description="Basic and acidic residues" evidence="4">
    <location>
        <begin position="22"/>
        <end position="33"/>
    </location>
</feature>
<feature type="region of interest" description="Disordered" evidence="4">
    <location>
        <begin position="92"/>
        <end position="129"/>
    </location>
</feature>
<dbReference type="Proteomes" id="UP001150569">
    <property type="component" value="Unassembled WGS sequence"/>
</dbReference>
<dbReference type="GO" id="GO:0160150">
    <property type="term" value="F:tRNA pseudouridine(13) synthase activity"/>
    <property type="evidence" value="ECO:0007669"/>
    <property type="project" value="UniProtKB-EC"/>
</dbReference>
<keyword evidence="3 6" id="KW-0413">Isomerase</keyword>
<evidence type="ECO:0000259" key="5">
    <source>
        <dbReference type="PROSITE" id="PS50984"/>
    </source>
</evidence>
<dbReference type="PROSITE" id="PS50984">
    <property type="entry name" value="TRUD"/>
    <property type="match status" value="1"/>
</dbReference>
<dbReference type="GO" id="GO:0005634">
    <property type="term" value="C:nucleus"/>
    <property type="evidence" value="ECO:0007669"/>
    <property type="project" value="TreeGrafter"/>
</dbReference>
<feature type="compositionally biased region" description="Polar residues" evidence="4">
    <location>
        <begin position="170"/>
        <end position="179"/>
    </location>
</feature>
<dbReference type="GO" id="GO:0003723">
    <property type="term" value="F:RNA binding"/>
    <property type="evidence" value="ECO:0007669"/>
    <property type="project" value="InterPro"/>
</dbReference>
<dbReference type="PIRSF" id="PIRSF037016">
    <property type="entry name" value="Pseudouridin_synth_euk_prd"/>
    <property type="match status" value="1"/>
</dbReference>
<dbReference type="GO" id="GO:0001522">
    <property type="term" value="P:pseudouridine synthesis"/>
    <property type="evidence" value="ECO:0007669"/>
    <property type="project" value="InterPro"/>
</dbReference>
<feature type="region of interest" description="Disordered" evidence="4">
    <location>
        <begin position="153"/>
        <end position="179"/>
    </location>
</feature>
<evidence type="ECO:0000256" key="2">
    <source>
        <dbReference type="ARBA" id="ARBA00022694"/>
    </source>
</evidence>
<sequence length="688" mass="76285">MTADQPTTLKRSPEAIECDAPTDCKRVRSKPETPEVDEDADPMAHERRVGITCYRNPGLPPCHGILKHLVADFVVQEVGLDRQVARLQSLGLPTPSSSVANAETTAEETPANPNPSANEVAPEEPIDPKKEVDTLATWLTPEEMEQVALLLTTAQQPKPPRRPQSEQKPVETTGSKDVSTPAVTSVLVSQELDKIQRTRLHQAIKHNFPGRLSSRAVEGKVDIFPASNTAKRDPREKSQQQKARAQRGLEILPGEGKYLAFHLVKENRETMDSMNTVARSAGINVKDITSAGIKDRRGVTTQTVTCQVGRGRNGGLDPVRMAGLNQRLHGIRLGDFRRSPTLLKVGNLYGNRFTIALRDIQLDPATAESSVQAWITNGFINYFGLQRFGHSSSATHHIGASILRGDYSAAVDLIMAPRAGEYGFIEQLRKDWRNNRKAAEVYEQVPRSFTAERAVMEHLGLKDAKDYAGALRAVPHHLLTLYLHAYQSYVWNHMVNERLERYGRDGLVPGDLVMVDVPMTDLPTDHTASEAMKVVVIAADNIDQYAFTDLVLPLPGFDIKYPTNSIAQAYVDLMQKDQLDPHNMTRNVKVYSLTGSYRRVFGQAEDVQFRFVRYSDPSLPLIATDMDRALGLPALDVPDAGPHTALILEFTLKSSHYATMCIRELTRASTSPNYNTKLSEAHGPRSED</sequence>
<keyword evidence="2" id="KW-0819">tRNA processing</keyword>
<keyword evidence="7" id="KW-1185">Reference proteome</keyword>
<dbReference type="InterPro" id="IPR001656">
    <property type="entry name" value="PsdUridine_synth_TruD"/>
</dbReference>
<dbReference type="SUPFAM" id="SSF55120">
    <property type="entry name" value="Pseudouridine synthase"/>
    <property type="match status" value="1"/>
</dbReference>
<dbReference type="InterPro" id="IPR020103">
    <property type="entry name" value="PsdUridine_synth_cat_dom_sf"/>
</dbReference>
<proteinExistence type="inferred from homology"/>
<dbReference type="InterPro" id="IPR011760">
    <property type="entry name" value="PsdUridine_synth_TruD_insert"/>
</dbReference>
<evidence type="ECO:0000256" key="1">
    <source>
        <dbReference type="ARBA" id="ARBA00007953"/>
    </source>
</evidence>
<dbReference type="NCBIfam" id="TIGR00094">
    <property type="entry name" value="tRNA_TruD_broad"/>
    <property type="match status" value="1"/>
</dbReference>
<feature type="domain" description="TRUD" evidence="5">
    <location>
        <begin position="378"/>
        <end position="603"/>
    </location>
</feature>
<dbReference type="PANTHER" id="PTHR13326">
    <property type="entry name" value="TRNA PSEUDOURIDINE SYNTHASE D"/>
    <property type="match status" value="1"/>
</dbReference>
<evidence type="ECO:0000256" key="4">
    <source>
        <dbReference type="SAM" id="MobiDB-lite"/>
    </source>
</evidence>
<dbReference type="Pfam" id="PF01142">
    <property type="entry name" value="TruD"/>
    <property type="match status" value="1"/>
</dbReference>
<dbReference type="InterPro" id="IPR042214">
    <property type="entry name" value="TruD_catalytic"/>
</dbReference>
<dbReference type="GO" id="GO:0008033">
    <property type="term" value="P:tRNA processing"/>
    <property type="evidence" value="ECO:0007669"/>
    <property type="project" value="UniProtKB-KW"/>
</dbReference>
<protein>
    <submittedName>
        <fullName evidence="6">Multisubstrate pseudouridine synthase 7</fullName>
        <ecNumber evidence="6">5.4.99.27</ecNumber>
    </submittedName>
</protein>
<evidence type="ECO:0000313" key="6">
    <source>
        <dbReference type="EMBL" id="KAJ1928045.1"/>
    </source>
</evidence>
<evidence type="ECO:0000256" key="3">
    <source>
        <dbReference type="ARBA" id="ARBA00023235"/>
    </source>
</evidence>
<evidence type="ECO:0000313" key="7">
    <source>
        <dbReference type="Proteomes" id="UP001150569"/>
    </source>
</evidence>
<feature type="region of interest" description="Disordered" evidence="4">
    <location>
        <begin position="223"/>
        <end position="243"/>
    </location>
</feature>
<dbReference type="OrthoDB" id="447290at2759"/>
<feature type="compositionally biased region" description="Low complexity" evidence="4">
    <location>
        <begin position="100"/>
        <end position="115"/>
    </location>
</feature>
<dbReference type="PANTHER" id="PTHR13326:SF21">
    <property type="entry name" value="PSEUDOURIDYLATE SYNTHASE PUS7L"/>
    <property type="match status" value="1"/>
</dbReference>
<reference evidence="6" key="1">
    <citation type="submission" date="2022-07" db="EMBL/GenBank/DDBJ databases">
        <title>Phylogenomic reconstructions and comparative analyses of Kickxellomycotina fungi.</title>
        <authorList>
            <person name="Reynolds N.K."/>
            <person name="Stajich J.E."/>
            <person name="Barry K."/>
            <person name="Grigoriev I.V."/>
            <person name="Crous P."/>
            <person name="Smith M.E."/>
        </authorList>
    </citation>
    <scope>NUCLEOTIDE SEQUENCE</scope>
    <source>
        <strain evidence="6">RSA 861</strain>
    </source>
</reference>
<dbReference type="EC" id="5.4.99.27" evidence="6"/>
<name>A0A9W8ACB8_9FUNG</name>
<feature type="compositionally biased region" description="Basic and acidic residues" evidence="4">
    <location>
        <begin position="230"/>
        <end position="239"/>
    </location>
</feature>
<comment type="caution">
    <text evidence="6">The sequence shown here is derived from an EMBL/GenBank/DDBJ whole genome shotgun (WGS) entry which is preliminary data.</text>
</comment>
<dbReference type="PROSITE" id="PS01268">
    <property type="entry name" value="UPF0024"/>
    <property type="match status" value="1"/>
</dbReference>
<organism evidence="6 7">
    <name type="scientific">Tieghemiomyces parasiticus</name>
    <dbReference type="NCBI Taxonomy" id="78921"/>
    <lineage>
        <taxon>Eukaryota</taxon>
        <taxon>Fungi</taxon>
        <taxon>Fungi incertae sedis</taxon>
        <taxon>Zoopagomycota</taxon>
        <taxon>Kickxellomycotina</taxon>
        <taxon>Dimargaritomycetes</taxon>
        <taxon>Dimargaritales</taxon>
        <taxon>Dimargaritaceae</taxon>
        <taxon>Tieghemiomyces</taxon>
    </lineage>
</organism>